<feature type="region of interest" description="Disordered" evidence="1">
    <location>
        <begin position="731"/>
        <end position="834"/>
    </location>
</feature>
<gene>
    <name evidence="2" type="ORF">Tdes44962_MAKER03339</name>
</gene>
<dbReference type="InterPro" id="IPR015943">
    <property type="entry name" value="WD40/YVTN_repeat-like_dom_sf"/>
</dbReference>
<evidence type="ECO:0000313" key="2">
    <source>
        <dbReference type="EMBL" id="KAH9826794.1"/>
    </source>
</evidence>
<comment type="caution">
    <text evidence="2">The sequence shown here is derived from an EMBL/GenBank/DDBJ whole genome shotgun (WGS) entry which is preliminary data.</text>
</comment>
<evidence type="ECO:0000313" key="3">
    <source>
        <dbReference type="Proteomes" id="UP001138500"/>
    </source>
</evidence>
<dbReference type="InterPro" id="IPR036322">
    <property type="entry name" value="WD40_repeat_dom_sf"/>
</dbReference>
<feature type="region of interest" description="Disordered" evidence="1">
    <location>
        <begin position="501"/>
        <end position="561"/>
    </location>
</feature>
<reference evidence="2 3" key="1">
    <citation type="journal article" date="2018" name="IMA Fungus">
        <title>IMA Genome-F 10: Nine draft genome sequences of Claviceps purpurea s.lat., including C. arundinis, C. humidiphila, and C. cf. spartinae, pseudomolecules for the pitch canker pathogen Fusarium circinatum, draft genome of Davidsoniella eucalypti, Grosmannia galeiformis, Quambalaria eucalypti, and Teratosphaeria destructans.</title>
        <authorList>
            <person name="Wingfield B.D."/>
            <person name="Liu M."/>
            <person name="Nguyen H.D."/>
            <person name="Lane F.A."/>
            <person name="Morgan S.W."/>
            <person name="De Vos L."/>
            <person name="Wilken P.M."/>
            <person name="Duong T.A."/>
            <person name="Aylward J."/>
            <person name="Coetzee M.P."/>
            <person name="Dadej K."/>
            <person name="De Beer Z.W."/>
            <person name="Findlay W."/>
            <person name="Havenga M."/>
            <person name="Kolarik M."/>
            <person name="Menzies J.G."/>
            <person name="Naidoo K."/>
            <person name="Pochopski O."/>
            <person name="Shoukouhi P."/>
            <person name="Santana Q.C."/>
            <person name="Seifert K.A."/>
            <person name="Soal N."/>
            <person name="Steenkamp E.T."/>
            <person name="Tatham C.T."/>
            <person name="van der Nest M.A."/>
            <person name="Wingfield M.J."/>
        </authorList>
    </citation>
    <scope>NUCLEOTIDE SEQUENCE [LARGE SCALE GENOMIC DNA]</scope>
    <source>
        <strain evidence="2">CMW44962</strain>
    </source>
</reference>
<feature type="region of interest" description="Disordered" evidence="1">
    <location>
        <begin position="667"/>
        <end position="692"/>
    </location>
</feature>
<evidence type="ECO:0000256" key="1">
    <source>
        <dbReference type="SAM" id="MobiDB-lite"/>
    </source>
</evidence>
<feature type="compositionally biased region" description="Basic and acidic residues" evidence="1">
    <location>
        <begin position="455"/>
        <end position="466"/>
    </location>
</feature>
<feature type="compositionally biased region" description="Polar residues" evidence="1">
    <location>
        <begin position="781"/>
        <end position="792"/>
    </location>
</feature>
<proteinExistence type="predicted"/>
<dbReference type="SUPFAM" id="SSF50978">
    <property type="entry name" value="WD40 repeat-like"/>
    <property type="match status" value="1"/>
</dbReference>
<dbReference type="Proteomes" id="UP001138500">
    <property type="component" value="Unassembled WGS sequence"/>
</dbReference>
<sequence length="931" mass="100408">MPSTRHIATEQPGPTATFSFPHNAHLLVTTPSTIYAWDVAGLHAIFTSSKNGIVAAREAKDGSGMLAVADKHVVILHDTKRGQEQSWGLHGDEDEVRHLEYAQDTKWLYLSTSLTHDVQKYSIERSRLMGSTQSHPSAPIALAISPTGHWMVSASDMPPVVSLKSLQHNTQPMLIEPRASSAAVCTAAFHPERPNIFLLGFRDGTVAAYDATRVSRKNRGSFSNQETVNDGEISHFTSLHRTTSKTVASGGIASKNASIAGAAFLQGYKSRAITVGSDGRCRLVDFADRGIILRSWHAKAPLTSVSVLSIRNTAVNTARSKRSTSDAESFTIGGPTSTNNLIAVGRTDGRVHLYDSVGLLLEQKTVNEVGEKILGVGWVKGPSPSPIAAKLGARDASYGSPTLAASKVNPSQELGPATAVPVVRPKSSRRRCSTPERPADLRRAARVLAQLPSARSDRRFTVHPDEAEADEEGTVRYTPAPHNGAVAPLSTGNILDLFSPVKSVEPQNPGPSQKRLTSPRPRPRISSQTFSSPADDALGQSGSNVLDLNNPAASAATTDHQKSALKSVTSAPLPRASTQISQLNQRHISFKPVQRGSLEKAYARGTAAMPPNENAKVLADLRKMSDSLSMIQGGVLAPFASSKTSTSATDQPAKPLPVIHDEEPAHTAKSNHHWFGHGKGKKRPRMGLGKQKYWHPGNVLERESTWPTDSMLEDSLDADDIWITDASENGEDLNRRRRTPPLLDRAPGRQSSRSRGVMRTANTMPPPPSSTAKPEHFDGSATENFETAQSHVSPDGTFSPGSEDIRQLFPRASSLSPQRKKTPGGGTRRSPRSTRVLQEIAENSLARTKSEAKSPWSKARAVKTQKYDAEMQKLSSTAADPNVQCRNCVANSSRISVLEDELARLKGEVLVLKTAMRRAGVSLPASMRAVR</sequence>
<name>A0A9W7W1Y5_9PEZI</name>
<organism evidence="2 3">
    <name type="scientific">Teratosphaeria destructans</name>
    <dbReference type="NCBI Taxonomy" id="418781"/>
    <lineage>
        <taxon>Eukaryota</taxon>
        <taxon>Fungi</taxon>
        <taxon>Dikarya</taxon>
        <taxon>Ascomycota</taxon>
        <taxon>Pezizomycotina</taxon>
        <taxon>Dothideomycetes</taxon>
        <taxon>Dothideomycetidae</taxon>
        <taxon>Mycosphaerellales</taxon>
        <taxon>Teratosphaeriaceae</taxon>
        <taxon>Teratosphaeria</taxon>
    </lineage>
</organism>
<protein>
    <submittedName>
        <fullName evidence="2">WD40 repeat protein</fullName>
    </submittedName>
</protein>
<feature type="compositionally biased region" description="Basic and acidic residues" evidence="1">
    <location>
        <begin position="433"/>
        <end position="443"/>
    </location>
</feature>
<keyword evidence="3" id="KW-1185">Reference proteome</keyword>
<reference evidence="2 3" key="2">
    <citation type="journal article" date="2021" name="Curr. Genet.">
        <title>Genetic response to nitrogen starvation in the aggressive Eucalyptus foliar pathogen Teratosphaeria destructans.</title>
        <authorList>
            <person name="Havenga M."/>
            <person name="Wingfield B.D."/>
            <person name="Wingfield M.J."/>
            <person name="Dreyer L.L."/>
            <person name="Roets F."/>
            <person name="Aylward J."/>
        </authorList>
    </citation>
    <scope>NUCLEOTIDE SEQUENCE [LARGE SCALE GENOMIC DNA]</scope>
    <source>
        <strain evidence="2">CMW44962</strain>
    </source>
</reference>
<feature type="region of interest" description="Disordered" evidence="1">
    <location>
        <begin position="407"/>
        <end position="489"/>
    </location>
</feature>
<accession>A0A9W7W1Y5</accession>
<dbReference type="EMBL" id="RIBY02001956">
    <property type="protein sequence ID" value="KAH9826794.1"/>
    <property type="molecule type" value="Genomic_DNA"/>
</dbReference>
<dbReference type="OrthoDB" id="5362656at2759"/>
<feature type="compositionally biased region" description="Polar residues" evidence="1">
    <location>
        <begin position="540"/>
        <end position="561"/>
    </location>
</feature>
<dbReference type="Gene3D" id="2.130.10.10">
    <property type="entry name" value="YVTN repeat-like/Quinoprotein amine dehydrogenase"/>
    <property type="match status" value="2"/>
</dbReference>
<dbReference type="AlphaFoldDB" id="A0A9W7W1Y5"/>
<feature type="compositionally biased region" description="Basic residues" evidence="1">
    <location>
        <begin position="669"/>
        <end position="685"/>
    </location>
</feature>